<dbReference type="AlphaFoldDB" id="A0A7C9N270"/>
<sequence>MQQWHRSTPLPQVWPIDRYEVKSTRPAPDYTSVDRYHFAELALESAENLMSSGWVTHVTVVRIDDGTVLFDTKAVVPLEAW</sequence>
<evidence type="ECO:0000313" key="2">
    <source>
        <dbReference type="Proteomes" id="UP000479526"/>
    </source>
</evidence>
<name>A0A7C9N270_9ACTN</name>
<keyword evidence="2" id="KW-1185">Reference proteome</keyword>
<accession>A0A7C9N270</accession>
<comment type="caution">
    <text evidence="1">The sequence shown here is derived from an EMBL/GenBank/DDBJ whole genome shotgun (WGS) entry which is preliminary data.</text>
</comment>
<evidence type="ECO:0000313" key="1">
    <source>
        <dbReference type="EMBL" id="NAS22134.1"/>
    </source>
</evidence>
<reference evidence="1 2" key="1">
    <citation type="submission" date="2020-01" db="EMBL/GenBank/DDBJ databases">
        <title>Herbidospora sp. NEAU-GS84 nov., a novel actinomycete isolated from soil.</title>
        <authorList>
            <person name="Han L."/>
        </authorList>
    </citation>
    <scope>NUCLEOTIDE SEQUENCE [LARGE SCALE GENOMIC DNA]</scope>
    <source>
        <strain evidence="1 2">NEAU-GS84</strain>
    </source>
</reference>
<dbReference type="Proteomes" id="UP000479526">
    <property type="component" value="Unassembled WGS sequence"/>
</dbReference>
<organism evidence="1 2">
    <name type="scientific">Herbidospora solisilvae</name>
    <dbReference type="NCBI Taxonomy" id="2696284"/>
    <lineage>
        <taxon>Bacteria</taxon>
        <taxon>Bacillati</taxon>
        <taxon>Actinomycetota</taxon>
        <taxon>Actinomycetes</taxon>
        <taxon>Streptosporangiales</taxon>
        <taxon>Streptosporangiaceae</taxon>
        <taxon>Herbidospora</taxon>
    </lineage>
</organism>
<dbReference type="RefSeq" id="WP_161479551.1">
    <property type="nucleotide sequence ID" value="NZ_WXEW01000003.1"/>
</dbReference>
<protein>
    <submittedName>
        <fullName evidence="1">Uncharacterized protein</fullName>
    </submittedName>
</protein>
<proteinExistence type="predicted"/>
<gene>
    <name evidence="1" type="ORF">GT755_10610</name>
</gene>
<dbReference type="EMBL" id="WXEW01000003">
    <property type="protein sequence ID" value="NAS22134.1"/>
    <property type="molecule type" value="Genomic_DNA"/>
</dbReference>